<dbReference type="InterPro" id="IPR013087">
    <property type="entry name" value="Znf_C2H2_type"/>
</dbReference>
<keyword evidence="1" id="KW-0479">Metal-binding</keyword>
<dbReference type="PROSITE" id="PS50157">
    <property type="entry name" value="ZINC_FINGER_C2H2_2"/>
    <property type="match status" value="1"/>
</dbReference>
<dbReference type="Proteomes" id="UP000582182">
    <property type="component" value="Unassembled WGS sequence"/>
</dbReference>
<protein>
    <submittedName>
        <fullName evidence="4">MAZ protein</fullName>
    </submittedName>
</protein>
<keyword evidence="1" id="KW-0863">Zinc-finger</keyword>
<feature type="non-terminal residue" evidence="4">
    <location>
        <position position="86"/>
    </location>
</feature>
<evidence type="ECO:0000256" key="1">
    <source>
        <dbReference type="PROSITE-ProRule" id="PRU00042"/>
    </source>
</evidence>
<dbReference type="OrthoDB" id="9389948at2759"/>
<sequence length="86" mass="8965">SQPPPPPSSEGATSLSRKSKGKGGPYICSLCSKEFKNGYNLRRHQAIHAGGVTKPPRGVTSTNKMPTMVPLSLLSVTNPLGDSSSS</sequence>
<evidence type="ECO:0000313" key="5">
    <source>
        <dbReference type="Proteomes" id="UP000582182"/>
    </source>
</evidence>
<evidence type="ECO:0000256" key="2">
    <source>
        <dbReference type="SAM" id="MobiDB-lite"/>
    </source>
</evidence>
<keyword evidence="5" id="KW-1185">Reference proteome</keyword>
<name>A0A7L3M1P3_9CHAR</name>
<feature type="non-terminal residue" evidence="4">
    <location>
        <position position="1"/>
    </location>
</feature>
<dbReference type="SUPFAM" id="SSF57667">
    <property type="entry name" value="beta-beta-alpha zinc fingers"/>
    <property type="match status" value="1"/>
</dbReference>
<keyword evidence="1" id="KW-0862">Zinc</keyword>
<dbReference type="SMART" id="SM00355">
    <property type="entry name" value="ZnF_C2H2"/>
    <property type="match status" value="1"/>
</dbReference>
<evidence type="ECO:0000313" key="4">
    <source>
        <dbReference type="EMBL" id="NXU59801.1"/>
    </source>
</evidence>
<comment type="caution">
    <text evidence="4">The sequence shown here is derived from an EMBL/GenBank/DDBJ whole genome shotgun (WGS) entry which is preliminary data.</text>
</comment>
<organism evidence="4 5">
    <name type="scientific">Turnix velox</name>
    <name type="common">Little buttonquail</name>
    <dbReference type="NCBI Taxonomy" id="2529409"/>
    <lineage>
        <taxon>Eukaryota</taxon>
        <taxon>Metazoa</taxon>
        <taxon>Chordata</taxon>
        <taxon>Craniata</taxon>
        <taxon>Vertebrata</taxon>
        <taxon>Euteleostomi</taxon>
        <taxon>Archelosauria</taxon>
        <taxon>Archosauria</taxon>
        <taxon>Dinosauria</taxon>
        <taxon>Saurischia</taxon>
        <taxon>Theropoda</taxon>
        <taxon>Coelurosauria</taxon>
        <taxon>Aves</taxon>
        <taxon>Neognathae</taxon>
        <taxon>Neoaves</taxon>
        <taxon>Charadriiformes</taxon>
        <taxon>Turnicidae</taxon>
        <taxon>Turnix</taxon>
    </lineage>
</organism>
<dbReference type="FunFam" id="3.30.160.60:FF:000859">
    <property type="entry name" value="myc-associated zinc finger protein isoform X2"/>
    <property type="match status" value="1"/>
</dbReference>
<accession>A0A7L3M1P3</accession>
<dbReference type="GO" id="GO:0008270">
    <property type="term" value="F:zinc ion binding"/>
    <property type="evidence" value="ECO:0007669"/>
    <property type="project" value="UniProtKB-KW"/>
</dbReference>
<reference evidence="4 5" key="1">
    <citation type="submission" date="2019-09" db="EMBL/GenBank/DDBJ databases">
        <title>Bird 10,000 Genomes (B10K) Project - Family phase.</title>
        <authorList>
            <person name="Zhang G."/>
        </authorList>
    </citation>
    <scope>NUCLEOTIDE SEQUENCE [LARGE SCALE GENOMIC DNA]</scope>
    <source>
        <strain evidence="4">B10K-DU-029-46</strain>
    </source>
</reference>
<gene>
    <name evidence="4" type="primary">Maz</name>
    <name evidence="4" type="ORF">TURVEL_R14309</name>
</gene>
<dbReference type="InterPro" id="IPR036236">
    <property type="entry name" value="Znf_C2H2_sf"/>
</dbReference>
<dbReference type="PROSITE" id="PS00028">
    <property type="entry name" value="ZINC_FINGER_C2H2_1"/>
    <property type="match status" value="1"/>
</dbReference>
<dbReference type="AlphaFoldDB" id="A0A7L3M1P3"/>
<proteinExistence type="predicted"/>
<dbReference type="Gene3D" id="3.30.160.60">
    <property type="entry name" value="Classic Zinc Finger"/>
    <property type="match status" value="1"/>
</dbReference>
<feature type="domain" description="C2H2-type" evidence="3">
    <location>
        <begin position="26"/>
        <end position="53"/>
    </location>
</feature>
<evidence type="ECO:0000259" key="3">
    <source>
        <dbReference type="PROSITE" id="PS50157"/>
    </source>
</evidence>
<dbReference type="EMBL" id="VZTY01036841">
    <property type="protein sequence ID" value="NXU59801.1"/>
    <property type="molecule type" value="Genomic_DNA"/>
</dbReference>
<feature type="region of interest" description="Disordered" evidence="2">
    <location>
        <begin position="1"/>
        <end position="24"/>
    </location>
</feature>